<evidence type="ECO:0000313" key="2">
    <source>
        <dbReference type="Proteomes" id="UP000005289"/>
    </source>
</evidence>
<dbReference type="KEGG" id="tti:THITH_16610"/>
<name>W0DPC4_9GAMM</name>
<dbReference type="AlphaFoldDB" id="W0DPC4"/>
<proteinExistence type="predicted"/>
<accession>W0DPC4</accession>
<reference evidence="1 2" key="1">
    <citation type="submission" date="2013-12" db="EMBL/GenBank/DDBJ databases">
        <authorList>
            <consortium name="DOE Joint Genome Institute"/>
            <person name="Muyzer G."/>
            <person name="Huntemann M."/>
            <person name="Han J."/>
            <person name="Chen A."/>
            <person name="Kyrpides N."/>
            <person name="Mavromatis K."/>
            <person name="Markowitz V."/>
            <person name="Palaniappan K."/>
            <person name="Ivanova N."/>
            <person name="Schaumberg A."/>
            <person name="Pati A."/>
            <person name="Liolios K."/>
            <person name="Nordberg H.P."/>
            <person name="Cantor M.N."/>
            <person name="Hua S.X."/>
            <person name="Woyke T."/>
        </authorList>
    </citation>
    <scope>NUCLEOTIDE SEQUENCE [LARGE SCALE GENOMIC DNA]</scope>
    <source>
        <strain evidence="1 2">ARh 1</strain>
    </source>
</reference>
<protein>
    <submittedName>
        <fullName evidence="1">Uncharacterized protein</fullName>
    </submittedName>
</protein>
<dbReference type="Proteomes" id="UP000005289">
    <property type="component" value="Chromosome"/>
</dbReference>
<dbReference type="EMBL" id="CP007029">
    <property type="protein sequence ID" value="AHF00307.1"/>
    <property type="molecule type" value="Genomic_DNA"/>
</dbReference>
<keyword evidence="2" id="KW-1185">Reference proteome</keyword>
<organism evidence="1 2">
    <name type="scientific">Thioalkalivibrio paradoxus ARh 1</name>
    <dbReference type="NCBI Taxonomy" id="713585"/>
    <lineage>
        <taxon>Bacteria</taxon>
        <taxon>Pseudomonadati</taxon>
        <taxon>Pseudomonadota</taxon>
        <taxon>Gammaproteobacteria</taxon>
        <taxon>Chromatiales</taxon>
        <taxon>Ectothiorhodospiraceae</taxon>
        <taxon>Thioalkalivibrio</taxon>
    </lineage>
</organism>
<gene>
    <name evidence="1" type="ORF">THITH_16610</name>
</gene>
<dbReference type="HOGENOM" id="CLU_3031038_0_0_6"/>
<sequence>MPPGLEKLLKSEDLVQSLQITDREFRTLASIDLPENTDRVGYVQLLLTVRAIRMH</sequence>
<dbReference type="STRING" id="713585.THITH_16610"/>
<evidence type="ECO:0000313" key="1">
    <source>
        <dbReference type="EMBL" id="AHF00307.1"/>
    </source>
</evidence>